<dbReference type="EMBL" id="JAGTXO010000001">
    <property type="protein sequence ID" value="KAG8470532.1"/>
    <property type="molecule type" value="Genomic_DNA"/>
</dbReference>
<feature type="transmembrane region" description="Helical" evidence="2">
    <location>
        <begin position="483"/>
        <end position="505"/>
    </location>
</feature>
<reference evidence="4" key="1">
    <citation type="submission" date="2021-05" db="EMBL/GenBank/DDBJ databases">
        <title>The genome of the haptophyte Pavlova lutheri (Diacronema luteri, Pavlovales) - a model for lipid biosynthesis in eukaryotic algae.</title>
        <authorList>
            <person name="Hulatt C.J."/>
            <person name="Posewitz M.C."/>
        </authorList>
    </citation>
    <scope>NUCLEOTIDE SEQUENCE</scope>
    <source>
        <strain evidence="4">NIVA-4/92</strain>
    </source>
</reference>
<evidence type="ECO:0000256" key="3">
    <source>
        <dbReference type="SAM" id="SignalP"/>
    </source>
</evidence>
<comment type="caution">
    <text evidence="4">The sequence shown here is derived from an EMBL/GenBank/DDBJ whole genome shotgun (WGS) entry which is preliminary data.</text>
</comment>
<evidence type="ECO:0000256" key="2">
    <source>
        <dbReference type="SAM" id="Phobius"/>
    </source>
</evidence>
<keyword evidence="2" id="KW-1133">Transmembrane helix</keyword>
<dbReference type="AlphaFoldDB" id="A0A8J5XXG5"/>
<organism evidence="4 5">
    <name type="scientific">Diacronema lutheri</name>
    <name type="common">Unicellular marine alga</name>
    <name type="synonym">Monochrysis lutheri</name>
    <dbReference type="NCBI Taxonomy" id="2081491"/>
    <lineage>
        <taxon>Eukaryota</taxon>
        <taxon>Haptista</taxon>
        <taxon>Haptophyta</taxon>
        <taxon>Pavlovophyceae</taxon>
        <taxon>Pavlovales</taxon>
        <taxon>Pavlovaceae</taxon>
        <taxon>Diacronema</taxon>
    </lineage>
</organism>
<protein>
    <submittedName>
        <fullName evidence="4">Uncharacterized protein</fullName>
    </submittedName>
</protein>
<evidence type="ECO:0000313" key="4">
    <source>
        <dbReference type="EMBL" id="KAG8470532.1"/>
    </source>
</evidence>
<feature type="compositionally biased region" description="Low complexity" evidence="1">
    <location>
        <begin position="577"/>
        <end position="588"/>
    </location>
</feature>
<feature type="transmembrane region" description="Helical" evidence="2">
    <location>
        <begin position="271"/>
        <end position="292"/>
    </location>
</feature>
<proteinExistence type="predicted"/>
<feature type="transmembrane region" description="Helical" evidence="2">
    <location>
        <begin position="135"/>
        <end position="154"/>
    </location>
</feature>
<feature type="signal peptide" evidence="3">
    <location>
        <begin position="1"/>
        <end position="21"/>
    </location>
</feature>
<feature type="transmembrane region" description="Helical" evidence="2">
    <location>
        <begin position="240"/>
        <end position="264"/>
    </location>
</feature>
<keyword evidence="5" id="KW-1185">Reference proteome</keyword>
<dbReference type="OMA" id="FYYIDYS"/>
<evidence type="ECO:0000256" key="1">
    <source>
        <dbReference type="SAM" id="MobiDB-lite"/>
    </source>
</evidence>
<keyword evidence="2" id="KW-0472">Membrane</keyword>
<feature type="transmembrane region" description="Helical" evidence="2">
    <location>
        <begin position="72"/>
        <end position="99"/>
    </location>
</feature>
<accession>A0A8J5XXG5</accession>
<feature type="region of interest" description="Disordered" evidence="1">
    <location>
        <begin position="558"/>
        <end position="588"/>
    </location>
</feature>
<evidence type="ECO:0000313" key="5">
    <source>
        <dbReference type="Proteomes" id="UP000751190"/>
    </source>
</evidence>
<keyword evidence="2" id="KW-0812">Transmembrane</keyword>
<gene>
    <name evidence="4" type="ORF">KFE25_008953</name>
</gene>
<dbReference type="Proteomes" id="UP000751190">
    <property type="component" value="Unassembled WGS sequence"/>
</dbReference>
<sequence>MSAGGWRSATLVFALPAWCGAQLMTPVGQFEVEAQRVRVVQREVPRWNLRAEVTSARWCMADADGTCQWGDYVASLLAASLSSLVLCVIFTMVACCCCCNPHQLCFRWRASPGLPCCPGDELTFRGYRQSQVTTARLALLIALVLLCLFSISGWEGRTHVDAGIRQLALALQATSADVDERVSAVVARTGDALREQAARSPVPAPLAIDGRALLRDAASLSTGLSRVGNVISLMNSFRSAMLTTSLVLPLVTCFAGLVAALFNLGPAVGGWGIATCISMMLLWLVLILHFPLIPIFCDLCDHIDMVVAAGAPSVTDSFTGCANGSTFALIDGTIARAIQRSETLACAGLAAISLAGDADVSALSCRPAALTAAALEPILLLACGSARNTSLSECAQSCALAILTATCSPLEPPGEPLMVTSACPADCRAAVIADAIDFRARYVALRDELEPLLACAFVKDAYEVLYDGMCVSLIVGLNSVSTAATTMGVTVIVALLVMTPLCKLFRKENQFVYRRYGLSLPSYIRARRDEVHAESAERAQLVTTNLWNSCSGSAAARPAAGKPSMATDAGRHGSSGHGNAAGAEGAAA</sequence>
<name>A0A8J5XXG5_DIALT</name>
<feature type="chain" id="PRO_5035230798" evidence="3">
    <location>
        <begin position="22"/>
        <end position="588"/>
    </location>
</feature>
<keyword evidence="3" id="KW-0732">Signal</keyword>